<dbReference type="Proteomes" id="UP000006728">
    <property type="component" value="Chromosome"/>
</dbReference>
<dbReference type="InterPro" id="IPR000073">
    <property type="entry name" value="AB_hydrolase_1"/>
</dbReference>
<protein>
    <recommendedName>
        <fullName evidence="1">AB hydrolase-1 domain-containing protein</fullName>
    </recommendedName>
</protein>
<gene>
    <name evidence="2" type="ordered locus">SACE_4863</name>
</gene>
<dbReference type="STRING" id="405948.SACE_4863"/>
<feature type="domain" description="AB hydrolase-1" evidence="1">
    <location>
        <begin position="2"/>
        <end position="149"/>
    </location>
</feature>
<accession>A4FJA4</accession>
<evidence type="ECO:0000313" key="3">
    <source>
        <dbReference type="Proteomes" id="UP000006728"/>
    </source>
</evidence>
<evidence type="ECO:0000259" key="1">
    <source>
        <dbReference type="Pfam" id="PF12697"/>
    </source>
</evidence>
<dbReference type="HOGENOM" id="CLU_1711953_0_0_11"/>
<keyword evidence="3" id="KW-1185">Reference proteome</keyword>
<dbReference type="EMBL" id="AM420293">
    <property type="protein sequence ID" value="CAM04129.1"/>
    <property type="molecule type" value="Genomic_DNA"/>
</dbReference>
<dbReference type="InterPro" id="IPR029058">
    <property type="entry name" value="AB_hydrolase_fold"/>
</dbReference>
<evidence type="ECO:0000313" key="2">
    <source>
        <dbReference type="EMBL" id="CAM04129.1"/>
    </source>
</evidence>
<sequence>MGHSLGAAIAPASDSPRVGRQVLVSPGGLTRLRLSPAVVNASAAWVLRRSPAVGAGLLRTMHGPDHTPRRMLVDWMTLVAKHVRTSTDPGKAPIGAPDVDRSVLVGDHDVFLPVRALAPAVRDTLGIEPHVVPSAGHLVIEEQPARLVSACLG</sequence>
<dbReference type="Gene3D" id="3.40.50.1820">
    <property type="entry name" value="alpha/beta hydrolase"/>
    <property type="match status" value="1"/>
</dbReference>
<reference evidence="2 3" key="1">
    <citation type="journal article" date="2007" name="Nat. Biotechnol.">
        <title>Complete genome sequence of the erythromycin-producing bacterium Saccharopolyspora erythraea NRRL23338.</title>
        <authorList>
            <person name="Oliynyk M."/>
            <person name="Samborskyy M."/>
            <person name="Lester J.B."/>
            <person name="Mironenko T."/>
            <person name="Scott N."/>
            <person name="Dickens S."/>
            <person name="Haydock S.F."/>
            <person name="Leadlay P.F."/>
        </authorList>
    </citation>
    <scope>NUCLEOTIDE SEQUENCE [LARGE SCALE GENOMIC DNA]</scope>
    <source>
        <strain evidence="3">ATCC 11635 / DSM 40517 / JCM 4748 / NBRC 13426 / NCIMB 8594 / NRRL 2338</strain>
    </source>
</reference>
<organism evidence="2 3">
    <name type="scientific">Saccharopolyspora erythraea (strain ATCC 11635 / DSM 40517 / JCM 4748 / NBRC 13426 / NCIMB 8594 / NRRL 2338)</name>
    <dbReference type="NCBI Taxonomy" id="405948"/>
    <lineage>
        <taxon>Bacteria</taxon>
        <taxon>Bacillati</taxon>
        <taxon>Actinomycetota</taxon>
        <taxon>Actinomycetes</taxon>
        <taxon>Pseudonocardiales</taxon>
        <taxon>Pseudonocardiaceae</taxon>
        <taxon>Saccharopolyspora</taxon>
    </lineage>
</organism>
<proteinExistence type="predicted"/>
<dbReference type="eggNOG" id="COG1073">
    <property type="taxonomic scope" value="Bacteria"/>
</dbReference>
<dbReference type="GO" id="GO:0003824">
    <property type="term" value="F:catalytic activity"/>
    <property type="evidence" value="ECO:0007669"/>
    <property type="project" value="UniProtKB-ARBA"/>
</dbReference>
<dbReference type="AlphaFoldDB" id="A4FJA4"/>
<dbReference type="ESTHER" id="sacen-a4fja4">
    <property type="family name" value="6_AlphaBeta_hydrolase"/>
</dbReference>
<dbReference type="SUPFAM" id="SSF53474">
    <property type="entry name" value="alpha/beta-Hydrolases"/>
    <property type="match status" value="1"/>
</dbReference>
<dbReference type="KEGG" id="sen:SACE_4863"/>
<name>A4FJA4_SACEN</name>
<dbReference type="Pfam" id="PF12697">
    <property type="entry name" value="Abhydrolase_6"/>
    <property type="match status" value="1"/>
</dbReference>